<protein>
    <recommendedName>
        <fullName evidence="6">Vegetative protein</fullName>
    </recommendedName>
</protein>
<feature type="region of interest" description="Disordered" evidence="1">
    <location>
        <begin position="1"/>
        <end position="28"/>
    </location>
</feature>
<accession>A0A511TBM6</accession>
<organism evidence="2 5">
    <name type="scientific">Myxococcus fulvus</name>
    <dbReference type="NCBI Taxonomy" id="33"/>
    <lineage>
        <taxon>Bacteria</taxon>
        <taxon>Pseudomonadati</taxon>
        <taxon>Myxococcota</taxon>
        <taxon>Myxococcia</taxon>
        <taxon>Myxococcales</taxon>
        <taxon>Cystobacterineae</taxon>
        <taxon>Myxococcaceae</taxon>
        <taxon>Myxococcus</taxon>
    </lineage>
</organism>
<evidence type="ECO:0000256" key="1">
    <source>
        <dbReference type="SAM" id="MobiDB-lite"/>
    </source>
</evidence>
<dbReference type="Proteomes" id="UP000321514">
    <property type="component" value="Unassembled WGS sequence"/>
</dbReference>
<dbReference type="EMBL" id="BJXR01000043">
    <property type="protein sequence ID" value="GEN10993.1"/>
    <property type="molecule type" value="Genomic_DNA"/>
</dbReference>
<feature type="region of interest" description="Disordered" evidence="1">
    <location>
        <begin position="145"/>
        <end position="186"/>
    </location>
</feature>
<evidence type="ECO:0000313" key="5">
    <source>
        <dbReference type="Proteomes" id="UP000321514"/>
    </source>
</evidence>
<reference evidence="2 5" key="2">
    <citation type="submission" date="2019-07" db="EMBL/GenBank/DDBJ databases">
        <title>Whole genome shotgun sequence of Myxococcus fulvus NBRC 100333.</title>
        <authorList>
            <person name="Hosoyama A."/>
            <person name="Uohara A."/>
            <person name="Ohji S."/>
            <person name="Ichikawa N."/>
        </authorList>
    </citation>
    <scope>NUCLEOTIDE SEQUENCE [LARGE SCALE GENOMIC DNA]</scope>
    <source>
        <strain evidence="2 5">NBRC 100333</strain>
    </source>
</reference>
<evidence type="ECO:0000313" key="2">
    <source>
        <dbReference type="EMBL" id="GEN10993.1"/>
    </source>
</evidence>
<dbReference type="Proteomes" id="UP000183760">
    <property type="component" value="Unassembled WGS sequence"/>
</dbReference>
<feature type="compositionally biased region" description="Low complexity" evidence="1">
    <location>
        <begin position="156"/>
        <end position="167"/>
    </location>
</feature>
<reference evidence="3 4" key="1">
    <citation type="submission" date="2016-10" db="EMBL/GenBank/DDBJ databases">
        <authorList>
            <person name="Varghese N."/>
            <person name="Submissions S."/>
        </authorList>
    </citation>
    <scope>NUCLEOTIDE SEQUENCE [LARGE SCALE GENOMIC DNA]</scope>
    <source>
        <strain evidence="3 4">DSM 16525</strain>
    </source>
</reference>
<name>A0A511TBM6_MYXFU</name>
<evidence type="ECO:0008006" key="6">
    <source>
        <dbReference type="Google" id="ProtNLM"/>
    </source>
</evidence>
<proteinExistence type="predicted"/>
<evidence type="ECO:0000313" key="3">
    <source>
        <dbReference type="EMBL" id="SET39015.1"/>
    </source>
</evidence>
<evidence type="ECO:0000313" key="4">
    <source>
        <dbReference type="Proteomes" id="UP000183760"/>
    </source>
</evidence>
<sequence length="219" mass="23558">MPRARRVSPSPRNTRSQPARGAPSATPSLDEAFQSIVQGAVQESFASLVASLRRLSERMSGQPITTPRAAPKAPVAPQPPPKVEAVVEQPVACAVIGCRQPVRTLGYCSAHYQKRRQMIATGRLHSAWVEHAAPNSLPDVILSRRRRSESREEKPTPAAAPAAPAGPRVWVRKKGQTAAQGDDATNPATLAAALRASDGDAADTVKRWAEEFLANKRRN</sequence>
<dbReference type="AlphaFoldDB" id="A0A511TBM6"/>
<feature type="region of interest" description="Disordered" evidence="1">
    <location>
        <begin position="59"/>
        <end position="78"/>
    </location>
</feature>
<dbReference type="EMBL" id="FOIB01000002">
    <property type="protein sequence ID" value="SET39015.1"/>
    <property type="molecule type" value="Genomic_DNA"/>
</dbReference>
<gene>
    <name evidence="2" type="ORF">MFU01_60300</name>
    <name evidence="3" type="ORF">SAMN05443572_102112</name>
</gene>
<keyword evidence="4" id="KW-1185">Reference proteome</keyword>
<comment type="caution">
    <text evidence="2">The sequence shown here is derived from an EMBL/GenBank/DDBJ whole genome shotgun (WGS) entry which is preliminary data.</text>
</comment>